<protein>
    <submittedName>
        <fullName evidence="1">Uncharacterized protein</fullName>
    </submittedName>
</protein>
<proteinExistence type="predicted"/>
<reference evidence="1 2" key="1">
    <citation type="journal article" date="2020" name="Microb. Ecol.">
        <title>Ecogenomics of the Marine Benthic Filamentous Cyanobacterium Adonisia.</title>
        <authorList>
            <person name="Walter J.M."/>
            <person name="Coutinho F.H."/>
            <person name="Leomil L."/>
            <person name="Hargreaves P.I."/>
            <person name="Campeao M.E."/>
            <person name="Vieira V.V."/>
            <person name="Silva B.S."/>
            <person name="Fistarol G.O."/>
            <person name="Salomon P.S."/>
            <person name="Sawabe T."/>
            <person name="Mino S."/>
            <person name="Hosokawa M."/>
            <person name="Miyashita H."/>
            <person name="Maruyama F."/>
            <person name="van Verk M.C."/>
            <person name="Dutilh B.E."/>
            <person name="Thompson C.C."/>
            <person name="Thompson F.L."/>
        </authorList>
    </citation>
    <scope>NUCLEOTIDE SEQUENCE [LARGE SCALE GENOMIC DNA]</scope>
    <source>
        <strain evidence="1 2">CCMR0081</strain>
    </source>
</reference>
<evidence type="ECO:0000313" key="2">
    <source>
        <dbReference type="Proteomes" id="UP000481033"/>
    </source>
</evidence>
<dbReference type="AlphaFoldDB" id="A0A6M0RK15"/>
<organism evidence="1 2">
    <name type="scientific">Adonisia turfae CCMR0081</name>
    <dbReference type="NCBI Taxonomy" id="2292702"/>
    <lineage>
        <taxon>Bacteria</taxon>
        <taxon>Bacillati</taxon>
        <taxon>Cyanobacteriota</taxon>
        <taxon>Adonisia</taxon>
        <taxon>Adonisia turfae</taxon>
    </lineage>
</organism>
<comment type="caution">
    <text evidence="1">The sequence shown here is derived from an EMBL/GenBank/DDBJ whole genome shotgun (WGS) entry which is preliminary data.</text>
</comment>
<gene>
    <name evidence="1" type="ORF">DXZ20_10015</name>
</gene>
<name>A0A6M0RK15_9CYAN</name>
<dbReference type="EMBL" id="QXHD01000004">
    <property type="protein sequence ID" value="NEZ56001.1"/>
    <property type="molecule type" value="Genomic_DNA"/>
</dbReference>
<keyword evidence="2" id="KW-1185">Reference proteome</keyword>
<dbReference type="Proteomes" id="UP000481033">
    <property type="component" value="Unassembled WGS sequence"/>
</dbReference>
<sequence length="69" mass="7826">MSPMENVPSYELLLKLCFEAVLPFLPWLAEHFRTVLHASLKDQVSFQQYRFTMVGDIGLQASTDAIAPL</sequence>
<accession>A0A6M0RK15</accession>
<evidence type="ECO:0000313" key="1">
    <source>
        <dbReference type="EMBL" id="NEZ56001.1"/>
    </source>
</evidence>